<name>A0A6J4U3A6_9ACTN</name>
<dbReference type="EMBL" id="CADCVT010000487">
    <property type="protein sequence ID" value="CAA9537598.1"/>
    <property type="molecule type" value="Genomic_DNA"/>
</dbReference>
<gene>
    <name evidence="1" type="ORF">AVDCRST_MAG85-4275</name>
</gene>
<evidence type="ECO:0008006" key="2">
    <source>
        <dbReference type="Google" id="ProtNLM"/>
    </source>
</evidence>
<dbReference type="Gene3D" id="2.60.120.620">
    <property type="entry name" value="q2cbj1_9rhob like domain"/>
    <property type="match status" value="1"/>
</dbReference>
<proteinExistence type="predicted"/>
<reference evidence="1" key="1">
    <citation type="submission" date="2020-02" db="EMBL/GenBank/DDBJ databases">
        <authorList>
            <person name="Meier V. D."/>
        </authorList>
    </citation>
    <scope>NUCLEOTIDE SEQUENCE</scope>
    <source>
        <strain evidence="1">AVDCRST_MAG85</strain>
    </source>
</reference>
<sequence length="174" mass="19430">MRDLRVLPGFVAGCGQLVEMAAAESQRFVTYPSRAELARRGTGHRAFDPTRHTEDEEQDQYHVLPGNRMSQTLRTALLDALAVPADRQRRFYVQLIRYGTGDFVLPHRDEVAQGVIPLTTSRRDGLVVEATEATFVKVPDVAGTLLLCDPRAWHWVDPVQDGPRFSLVTIPPPA</sequence>
<protein>
    <recommendedName>
        <fullName evidence="2">Prolyl 4-hydroxylase alpha subunit Fe(2+) 2OG dioxygenase domain-containing protein</fullName>
    </recommendedName>
</protein>
<evidence type="ECO:0000313" key="1">
    <source>
        <dbReference type="EMBL" id="CAA9537598.1"/>
    </source>
</evidence>
<accession>A0A6J4U3A6</accession>
<organism evidence="1">
    <name type="scientific">uncultured Solirubrobacteraceae bacterium</name>
    <dbReference type="NCBI Taxonomy" id="1162706"/>
    <lineage>
        <taxon>Bacteria</taxon>
        <taxon>Bacillati</taxon>
        <taxon>Actinomycetota</taxon>
        <taxon>Thermoleophilia</taxon>
        <taxon>Solirubrobacterales</taxon>
        <taxon>Solirubrobacteraceae</taxon>
        <taxon>environmental samples</taxon>
    </lineage>
</organism>
<dbReference type="AlphaFoldDB" id="A0A6J4U3A6"/>